<dbReference type="OrthoDB" id="412780at2759"/>
<evidence type="ECO:0000313" key="4">
    <source>
        <dbReference type="Proteomes" id="UP000245119"/>
    </source>
</evidence>
<keyword evidence="2" id="KW-1133">Transmembrane helix</keyword>
<comment type="caution">
    <text evidence="3">The sequence shown here is derived from an EMBL/GenBank/DDBJ whole genome shotgun (WGS) entry which is preliminary data.</text>
</comment>
<gene>
    <name evidence="3" type="ORF">C0Q70_07287</name>
</gene>
<reference evidence="3 4" key="1">
    <citation type="submission" date="2018-04" db="EMBL/GenBank/DDBJ databases">
        <title>The genome of golden apple snail Pomacea canaliculata provides insight into stress tolerance and invasive adaptation.</title>
        <authorList>
            <person name="Liu C."/>
            <person name="Liu B."/>
            <person name="Ren Y."/>
            <person name="Zhang Y."/>
            <person name="Wang H."/>
            <person name="Li S."/>
            <person name="Jiang F."/>
            <person name="Yin L."/>
            <person name="Zhang G."/>
            <person name="Qian W."/>
            <person name="Fan W."/>
        </authorList>
    </citation>
    <scope>NUCLEOTIDE SEQUENCE [LARGE SCALE GENOMIC DNA]</scope>
    <source>
        <strain evidence="3">SZHN2017</strain>
        <tissue evidence="3">Muscle</tissue>
    </source>
</reference>
<proteinExistence type="inferred from homology"/>
<keyword evidence="2" id="KW-0812">Transmembrane</keyword>
<dbReference type="AlphaFoldDB" id="A0A2T7PEM7"/>
<dbReference type="EMBL" id="PZQS01000004">
    <property type="protein sequence ID" value="PVD31864.1"/>
    <property type="molecule type" value="Genomic_DNA"/>
</dbReference>
<organism evidence="3 4">
    <name type="scientific">Pomacea canaliculata</name>
    <name type="common">Golden apple snail</name>
    <dbReference type="NCBI Taxonomy" id="400727"/>
    <lineage>
        <taxon>Eukaryota</taxon>
        <taxon>Metazoa</taxon>
        <taxon>Spiralia</taxon>
        <taxon>Lophotrochozoa</taxon>
        <taxon>Mollusca</taxon>
        <taxon>Gastropoda</taxon>
        <taxon>Caenogastropoda</taxon>
        <taxon>Architaenioglossa</taxon>
        <taxon>Ampullarioidea</taxon>
        <taxon>Ampullariidae</taxon>
        <taxon>Pomacea</taxon>
    </lineage>
</organism>
<feature type="transmembrane region" description="Helical" evidence="2">
    <location>
        <begin position="12"/>
        <end position="33"/>
    </location>
</feature>
<name>A0A2T7PEM7_POMCA</name>
<dbReference type="Gene3D" id="2.40.128.20">
    <property type="match status" value="1"/>
</dbReference>
<protein>
    <submittedName>
        <fullName evidence="3">Uncharacterized protein</fullName>
    </submittedName>
</protein>
<dbReference type="GO" id="GO:0008289">
    <property type="term" value="F:lipid binding"/>
    <property type="evidence" value="ECO:0007669"/>
    <property type="project" value="UniProtKB-KW"/>
</dbReference>
<dbReference type="SUPFAM" id="SSF50814">
    <property type="entry name" value="Lipocalins"/>
    <property type="match status" value="1"/>
</dbReference>
<comment type="similarity">
    <text evidence="1">Belongs to the calycin superfamily. Fatty-acid binding protein (FABP) family.</text>
</comment>
<dbReference type="CDD" id="cd00742">
    <property type="entry name" value="FABP"/>
    <property type="match status" value="1"/>
</dbReference>
<dbReference type="InterPro" id="IPR012674">
    <property type="entry name" value="Calycin"/>
</dbReference>
<feature type="transmembrane region" description="Helical" evidence="2">
    <location>
        <begin position="45"/>
        <end position="67"/>
    </location>
</feature>
<evidence type="ECO:0000256" key="1">
    <source>
        <dbReference type="ARBA" id="ARBA00008390"/>
    </source>
</evidence>
<keyword evidence="4" id="KW-1185">Reference proteome</keyword>
<evidence type="ECO:0000256" key="2">
    <source>
        <dbReference type="SAM" id="Phobius"/>
    </source>
</evidence>
<dbReference type="InterPro" id="IPR031259">
    <property type="entry name" value="ILBP"/>
</dbReference>
<dbReference type="PANTHER" id="PTHR11955">
    <property type="entry name" value="FATTY ACID BINDING PROTEIN"/>
    <property type="match status" value="1"/>
</dbReference>
<sequence>MRQEISGVGSRGTRCASTVCTTSVHVLCFLLLNSLLDVIEINGCVSISVSATYLLCVCVVPGVNILLRKAALNITSYEEISVEEDNQEQWHIKHTSTFRSRESHPVVGQEFEETTMDGRRVKVGSTRMCTSVIRSHRYRRRVVLSVLTIEGNKLVYRQKAMTEGEIDTTVTREVLSDGRLLTCTVQRVQIFAGITSLDSGINDRVTY</sequence>
<dbReference type="Proteomes" id="UP000245119">
    <property type="component" value="Linkage Group LG4"/>
</dbReference>
<evidence type="ECO:0000313" key="3">
    <source>
        <dbReference type="EMBL" id="PVD31864.1"/>
    </source>
</evidence>
<keyword evidence="2" id="KW-0472">Membrane</keyword>
<accession>A0A2T7PEM7</accession>